<dbReference type="FunFam" id="2.60.40.60:FF:000015">
    <property type="entry name" value="FAT atypical cadherin 1"/>
    <property type="match status" value="1"/>
</dbReference>
<feature type="domain" description="Cadherin" evidence="19">
    <location>
        <begin position="1788"/>
        <end position="1867"/>
    </location>
</feature>
<feature type="domain" description="Cadherin" evidence="19">
    <location>
        <begin position="936"/>
        <end position="1049"/>
    </location>
</feature>
<dbReference type="FunFam" id="2.10.25.10:FF:000508">
    <property type="entry name" value="Eyes shut homolog"/>
    <property type="match status" value="1"/>
</dbReference>
<dbReference type="STRING" id="166423.A0A0M8ZWX7"/>
<feature type="disulfide bond" evidence="14">
    <location>
        <begin position="2965"/>
        <end position="2974"/>
    </location>
</feature>
<dbReference type="FunFam" id="2.60.40.60:FF:000397">
    <property type="entry name" value="Fat-like cadherin-related tumor suppressor homolog"/>
    <property type="match status" value="1"/>
</dbReference>
<dbReference type="GO" id="GO:0007297">
    <property type="term" value="P:follicle cell of egg chamber migration"/>
    <property type="evidence" value="ECO:0007669"/>
    <property type="project" value="UniProtKB-ARBA"/>
</dbReference>
<dbReference type="InterPro" id="IPR020894">
    <property type="entry name" value="Cadherin_CS"/>
</dbReference>
<keyword evidence="11 14" id="KW-1015">Disulfide bond</keyword>
<feature type="domain" description="EGF-like" evidence="18">
    <location>
        <begin position="2902"/>
        <end position="2937"/>
    </location>
</feature>
<dbReference type="InterPro" id="IPR018097">
    <property type="entry name" value="EGF_Ca-bd_CS"/>
</dbReference>
<dbReference type="FunFam" id="2.60.40.60:FF:000061">
    <property type="entry name" value="FAT atypical cadherin 3"/>
    <property type="match status" value="1"/>
</dbReference>
<feature type="domain" description="Cadherin" evidence="19">
    <location>
        <begin position="1968"/>
        <end position="2074"/>
    </location>
</feature>
<evidence type="ECO:0000313" key="21">
    <source>
        <dbReference type="Proteomes" id="UP000053105"/>
    </source>
</evidence>
<dbReference type="InterPro" id="IPR000742">
    <property type="entry name" value="EGF"/>
</dbReference>
<comment type="caution">
    <text evidence="14">Lacks conserved residue(s) required for the propagation of feature annotation.</text>
</comment>
<dbReference type="PANTHER" id="PTHR24027:SF438">
    <property type="entry name" value="CADHERIN 23"/>
    <property type="match status" value="1"/>
</dbReference>
<dbReference type="InterPro" id="IPR000152">
    <property type="entry name" value="EGF-type_Asp/Asn_hydroxyl_site"/>
</dbReference>
<feature type="domain" description="Cadherin" evidence="19">
    <location>
        <begin position="2614"/>
        <end position="2711"/>
    </location>
</feature>
<feature type="compositionally biased region" description="Low complexity" evidence="16">
    <location>
        <begin position="3253"/>
        <end position="3265"/>
    </location>
</feature>
<evidence type="ECO:0000256" key="4">
    <source>
        <dbReference type="ARBA" id="ARBA00022692"/>
    </source>
</evidence>
<feature type="domain" description="Cadherin" evidence="19">
    <location>
        <begin position="1692"/>
        <end position="1793"/>
    </location>
</feature>
<dbReference type="FunFam" id="2.60.40.60:FF:000005">
    <property type="entry name" value="Protocadherin 9"/>
    <property type="match status" value="1"/>
</dbReference>
<dbReference type="GO" id="GO:0070161">
    <property type="term" value="C:anchoring junction"/>
    <property type="evidence" value="ECO:0007669"/>
    <property type="project" value="UniProtKB-ARBA"/>
</dbReference>
<dbReference type="GO" id="GO:0007431">
    <property type="term" value="P:salivary gland development"/>
    <property type="evidence" value="ECO:0007669"/>
    <property type="project" value="UniProtKB-ARBA"/>
</dbReference>
<gene>
    <name evidence="20" type="ORF">WN51_03483</name>
</gene>
<feature type="coiled-coil region" evidence="15">
    <location>
        <begin position="2779"/>
        <end position="2806"/>
    </location>
</feature>
<keyword evidence="4 17" id="KW-0812">Transmembrane</keyword>
<dbReference type="GO" id="GO:0048589">
    <property type="term" value="P:developmental growth"/>
    <property type="evidence" value="ECO:0007669"/>
    <property type="project" value="UniProtKB-ARBA"/>
</dbReference>
<dbReference type="GO" id="GO:0005509">
    <property type="term" value="F:calcium ion binding"/>
    <property type="evidence" value="ECO:0007669"/>
    <property type="project" value="UniProtKB-UniRule"/>
</dbReference>
<dbReference type="SMART" id="SM00112">
    <property type="entry name" value="CA"/>
    <property type="match status" value="24"/>
</dbReference>
<dbReference type="FunFam" id="2.60.40.60:FF:000041">
    <property type="entry name" value="FAT atypical cadherin 1"/>
    <property type="match status" value="1"/>
</dbReference>
<dbReference type="GO" id="GO:0007156">
    <property type="term" value="P:homophilic cell adhesion via plasma membrane adhesion molecules"/>
    <property type="evidence" value="ECO:0007669"/>
    <property type="project" value="InterPro"/>
</dbReference>
<dbReference type="GO" id="GO:0098858">
    <property type="term" value="C:actin-based cell projection"/>
    <property type="evidence" value="ECO:0007669"/>
    <property type="project" value="UniProtKB-ARBA"/>
</dbReference>
<dbReference type="InterPro" id="IPR015919">
    <property type="entry name" value="Cadherin-like_sf"/>
</dbReference>
<feature type="domain" description="Cadherin" evidence="19">
    <location>
        <begin position="1298"/>
        <end position="1381"/>
    </location>
</feature>
<evidence type="ECO:0000256" key="8">
    <source>
        <dbReference type="ARBA" id="ARBA00022889"/>
    </source>
</evidence>
<feature type="domain" description="Cadherin" evidence="19">
    <location>
        <begin position="2390"/>
        <end position="2494"/>
    </location>
</feature>
<evidence type="ECO:0000256" key="11">
    <source>
        <dbReference type="ARBA" id="ARBA00023157"/>
    </source>
</evidence>
<dbReference type="Proteomes" id="UP000053105">
    <property type="component" value="Unassembled WGS sequence"/>
</dbReference>
<dbReference type="GO" id="GO:0007424">
    <property type="term" value="P:open tracheal system development"/>
    <property type="evidence" value="ECO:0007669"/>
    <property type="project" value="UniProtKB-ARBA"/>
</dbReference>
<dbReference type="Gene3D" id="2.60.40.60">
    <property type="entry name" value="Cadherins"/>
    <property type="match status" value="24"/>
</dbReference>
<keyword evidence="15" id="KW-0175">Coiled coil</keyword>
<accession>A0A0M8ZWX7</accession>
<dbReference type="FunFam" id="2.60.40.60:FF:000100">
    <property type="entry name" value="protocadherin Fat 2"/>
    <property type="match status" value="1"/>
</dbReference>
<dbReference type="PROSITE" id="PS00022">
    <property type="entry name" value="EGF_1"/>
    <property type="match status" value="2"/>
</dbReference>
<feature type="domain" description="Cadherin" evidence="19">
    <location>
        <begin position="317"/>
        <end position="421"/>
    </location>
</feature>
<feature type="domain" description="EGF-like" evidence="18">
    <location>
        <begin position="2939"/>
        <end position="2975"/>
    </location>
</feature>
<dbReference type="GO" id="GO:0035239">
    <property type="term" value="P:tube morphogenesis"/>
    <property type="evidence" value="ECO:0007669"/>
    <property type="project" value="UniProtKB-ARBA"/>
</dbReference>
<feature type="region of interest" description="Disordered" evidence="16">
    <location>
        <begin position="3044"/>
        <end position="3083"/>
    </location>
</feature>
<dbReference type="PRINTS" id="PR00205">
    <property type="entry name" value="CADHERIN"/>
</dbReference>
<feature type="domain" description="Cadherin" evidence="19">
    <location>
        <begin position="1150"/>
        <end position="1254"/>
    </location>
</feature>
<dbReference type="PANTHER" id="PTHR24027">
    <property type="entry name" value="CADHERIN-23"/>
    <property type="match status" value="1"/>
</dbReference>
<dbReference type="GO" id="GO:0007163">
    <property type="term" value="P:establishment or maintenance of cell polarity"/>
    <property type="evidence" value="ECO:0007669"/>
    <property type="project" value="UniProtKB-ARBA"/>
</dbReference>
<dbReference type="FunFam" id="2.60.40.60:FF:000186">
    <property type="entry name" value="FAT atypical cadherin 2"/>
    <property type="match status" value="1"/>
</dbReference>
<dbReference type="GO" id="GO:0008104">
    <property type="term" value="P:intracellular protein localization"/>
    <property type="evidence" value="ECO:0007669"/>
    <property type="project" value="UniProtKB-ARBA"/>
</dbReference>
<dbReference type="FunFam" id="2.60.40.60:FF:000065">
    <property type="entry name" value="FAT atypical cadherin 1"/>
    <property type="match status" value="1"/>
</dbReference>
<feature type="domain" description="Cadherin" evidence="19">
    <location>
        <begin position="1050"/>
        <end position="1149"/>
    </location>
</feature>
<feature type="disulfide bond" evidence="14">
    <location>
        <begin position="2870"/>
        <end position="2887"/>
    </location>
</feature>
<dbReference type="SUPFAM" id="SSF57196">
    <property type="entry name" value="EGF/Laminin"/>
    <property type="match status" value="3"/>
</dbReference>
<feature type="domain" description="Cadherin" evidence="19">
    <location>
        <begin position="1484"/>
        <end position="1590"/>
    </location>
</feature>
<dbReference type="Pfam" id="PF00028">
    <property type="entry name" value="Cadherin"/>
    <property type="match status" value="21"/>
</dbReference>
<evidence type="ECO:0000256" key="14">
    <source>
        <dbReference type="PROSITE-ProRule" id="PRU00076"/>
    </source>
</evidence>
<dbReference type="FunFam" id="2.60.40.60:FF:000032">
    <property type="entry name" value="FAT atypical cadherin 1"/>
    <property type="match status" value="1"/>
</dbReference>
<name>A0A0M8ZWX7_9HYME</name>
<organism evidence="20 21">
    <name type="scientific">Melipona quadrifasciata</name>
    <dbReference type="NCBI Taxonomy" id="166423"/>
    <lineage>
        <taxon>Eukaryota</taxon>
        <taxon>Metazoa</taxon>
        <taxon>Ecdysozoa</taxon>
        <taxon>Arthropoda</taxon>
        <taxon>Hexapoda</taxon>
        <taxon>Insecta</taxon>
        <taxon>Pterygota</taxon>
        <taxon>Neoptera</taxon>
        <taxon>Endopterygota</taxon>
        <taxon>Hymenoptera</taxon>
        <taxon>Apocrita</taxon>
        <taxon>Aculeata</taxon>
        <taxon>Apoidea</taxon>
        <taxon>Anthophila</taxon>
        <taxon>Apidae</taxon>
        <taxon>Melipona</taxon>
    </lineage>
</organism>
<evidence type="ECO:0000256" key="15">
    <source>
        <dbReference type="SAM" id="Coils"/>
    </source>
</evidence>
<protein>
    <submittedName>
        <fullName evidence="20">Fat-like cadherin-related tumor suppressor like protein</fullName>
    </submittedName>
</protein>
<comment type="subcellular location">
    <subcellularLocation>
        <location evidence="1">Cell membrane</location>
        <topology evidence="1">Single-pass type I membrane protein</topology>
    </subcellularLocation>
</comment>
<feature type="domain" description="Cadherin" evidence="19">
    <location>
        <begin position="2075"/>
        <end position="2175"/>
    </location>
</feature>
<dbReference type="SUPFAM" id="SSF49313">
    <property type="entry name" value="Cadherin-like"/>
    <property type="match status" value="24"/>
</dbReference>
<keyword evidence="21" id="KW-1185">Reference proteome</keyword>
<feature type="domain" description="Cadherin" evidence="19">
    <location>
        <begin position="528"/>
        <end position="626"/>
    </location>
</feature>
<feature type="domain" description="Cadherin" evidence="19">
    <location>
        <begin position="627"/>
        <end position="732"/>
    </location>
</feature>
<evidence type="ECO:0000256" key="9">
    <source>
        <dbReference type="ARBA" id="ARBA00022989"/>
    </source>
</evidence>
<feature type="domain" description="Cadherin" evidence="19">
    <location>
        <begin position="258"/>
        <end position="321"/>
    </location>
</feature>
<dbReference type="FunFam" id="2.10.25.10:FF:000125">
    <property type="entry name" value="Neurogenic locus notch protein-like"/>
    <property type="match status" value="1"/>
</dbReference>
<evidence type="ECO:0000256" key="16">
    <source>
        <dbReference type="SAM" id="MobiDB-lite"/>
    </source>
</evidence>
<dbReference type="GO" id="GO:0016342">
    <property type="term" value="C:catenin complex"/>
    <property type="evidence" value="ECO:0007669"/>
    <property type="project" value="TreeGrafter"/>
</dbReference>
<dbReference type="SMART" id="SM00179">
    <property type="entry name" value="EGF_CA"/>
    <property type="match status" value="2"/>
</dbReference>
<evidence type="ECO:0000256" key="6">
    <source>
        <dbReference type="ARBA" id="ARBA00022737"/>
    </source>
</evidence>
<feature type="domain" description="EGF-like" evidence="18">
    <location>
        <begin position="2861"/>
        <end position="2899"/>
    </location>
</feature>
<feature type="domain" description="Cadherin" evidence="19">
    <location>
        <begin position="733"/>
        <end position="837"/>
    </location>
</feature>
<keyword evidence="8" id="KW-0130">Cell adhesion</keyword>
<dbReference type="Pfam" id="PF00008">
    <property type="entry name" value="EGF"/>
    <property type="match status" value="1"/>
</dbReference>
<dbReference type="FunFam" id="2.60.40.60:FF:000059">
    <property type="entry name" value="FAT atypical cadherin 3"/>
    <property type="match status" value="1"/>
</dbReference>
<feature type="domain" description="Cadherin" evidence="19">
    <location>
        <begin position="1591"/>
        <end position="1691"/>
    </location>
</feature>
<feature type="disulfide bond" evidence="14">
    <location>
        <begin position="2889"/>
        <end position="2898"/>
    </location>
</feature>
<dbReference type="GO" id="GO:0045296">
    <property type="term" value="F:cadherin binding"/>
    <property type="evidence" value="ECO:0007669"/>
    <property type="project" value="TreeGrafter"/>
</dbReference>
<dbReference type="PROSITE" id="PS01187">
    <property type="entry name" value="EGF_CA"/>
    <property type="match status" value="1"/>
</dbReference>
<dbReference type="FunFam" id="2.60.40.60:FF:000021">
    <property type="entry name" value="FAT atypical cadherin 1"/>
    <property type="match status" value="1"/>
</dbReference>
<dbReference type="PROSITE" id="PS00232">
    <property type="entry name" value="CADHERIN_1"/>
    <property type="match status" value="10"/>
</dbReference>
<feature type="transmembrane region" description="Helical" evidence="17">
    <location>
        <begin position="2995"/>
        <end position="3015"/>
    </location>
</feature>
<dbReference type="CDD" id="cd00054">
    <property type="entry name" value="EGF_CA"/>
    <property type="match status" value="3"/>
</dbReference>
<keyword evidence="6" id="KW-0677">Repeat</keyword>
<feature type="domain" description="Cadherin" evidence="19">
    <location>
        <begin position="422"/>
        <end position="527"/>
    </location>
</feature>
<dbReference type="GO" id="GO:0008013">
    <property type="term" value="F:beta-catenin binding"/>
    <property type="evidence" value="ECO:0007669"/>
    <property type="project" value="TreeGrafter"/>
</dbReference>
<dbReference type="FunFam" id="2.60.40.60:FF:000084">
    <property type="entry name" value="FAT atypical cadherin 3"/>
    <property type="match status" value="1"/>
</dbReference>
<dbReference type="FunFam" id="2.60.40.60:FF:000026">
    <property type="entry name" value="FAT atypical cadherin 1"/>
    <property type="match status" value="2"/>
</dbReference>
<feature type="domain" description="Cadherin" evidence="19">
    <location>
        <begin position="2176"/>
        <end position="2284"/>
    </location>
</feature>
<dbReference type="InterPro" id="IPR002126">
    <property type="entry name" value="Cadherin-like_dom"/>
</dbReference>
<dbReference type="InterPro" id="IPR001881">
    <property type="entry name" value="EGF-like_Ca-bd_dom"/>
</dbReference>
<dbReference type="FunFam" id="2.60.40.60:FF:000013">
    <property type="entry name" value="Cadherin EGF LAG seven-pass G-type receptor"/>
    <property type="match status" value="3"/>
</dbReference>
<dbReference type="OrthoDB" id="6252479at2759"/>
<proteinExistence type="predicted"/>
<dbReference type="PROSITE" id="PS01186">
    <property type="entry name" value="EGF_2"/>
    <property type="match status" value="1"/>
</dbReference>
<feature type="domain" description="Cadherin" evidence="19">
    <location>
        <begin position="2285"/>
        <end position="2389"/>
    </location>
</feature>
<dbReference type="EMBL" id="KQ435844">
    <property type="protein sequence ID" value="KOX71249.1"/>
    <property type="molecule type" value="Genomic_DNA"/>
</dbReference>
<dbReference type="FunFam" id="2.60.40.60:FF:000051">
    <property type="entry name" value="FAT atypical cadherin 1"/>
    <property type="match status" value="1"/>
</dbReference>
<evidence type="ECO:0000256" key="1">
    <source>
        <dbReference type="ARBA" id="ARBA00004251"/>
    </source>
</evidence>
<dbReference type="SMART" id="SM00181">
    <property type="entry name" value="EGF"/>
    <property type="match status" value="4"/>
</dbReference>
<dbReference type="InterPro" id="IPR039808">
    <property type="entry name" value="Cadherin"/>
</dbReference>
<sequence>MREYTTVIISIVRLSREASRRHDQAAHAGGLTRRGSLNNKLRITNCVDALEAVLSTLKRSDKRLLSGGVYGQTHDDLVFDDYLMALPILSPGVVVLGCPAVQLERNRVGGRENERIRRKKEEKLVDGGQRSREGVASEEDGCKIARSRRSKAHRSVATAFPASRGIVTQTKAQSFRENEFCNSSVKLLPSPPNAKWYQPFMKWDRSAPAEITGKRFLRLLQTPFSPPPPDFEAFQVVALSLVPREIGGPSSLEDAQGFKGQKKLYGNIKTKAVLDVESKRGYWLTVYAQDHGVVPLSSSLQVYVEVLDVNDNTPLTEVPVYYPSVLENSPAGVSVLQIRAFDRDVSPQQFTFSITSGNPEGYFLINSTTGLITTSGRKLDRENQAEHVLEVTVRDDGRPSLSSTTRVVIAVADINDHGPEFEQKFYTVQIPPDSLSGDPIFRVLANDKDIGDNGKIQYSIKGGRGKGKFKIHPNTGMVYSQRGFEAGQEYEMMIRAADNGEPQRSHQTRVSVQVVEVPKESENPPVFKTNNQSVEVTESDEVGFLVALVQATDKDGDSLWYDIIDGDKRDEFFIGRDNGNVLLAKRLDWETQNFYNLTIRVTDSVLTAVTQLLVTVIDINDHRPEFTESIYHVDISENVEKGEKILQLHATDEDEDKKVFYSLHAAQNQASLEIFHVDSVTGAVTLNEVLDRETIEEHVLTVMVKDQGTPAKRNYARVIVTVHDHNDHAPEFISEIIQGKVYETSPVGSAVVQVYAIDRDRGENAKITYSITSGNVGNMFVIDPDLGMIRVARELDLSVSSEYILLVKATDHGSPALSNTVPVHVMVTMADNAPPRFIQKELSAEIYENQQLGTYVKHVEARSTSSLQFEIVQGNKDDTFFMNPSTGIIVIKNELDYEKTKFYNLTVAATNMASAKARCNVIVHVLDRNDNAPRFLQATYSGEISEGASIGSLVLTNSSTPLVIKAEDADSELNALLNYDIVEDLPRKYFHIDSSTGAIRTVMVLDHESIPKFTFHVKVSDLGKPKLSSETTAKVMIVVTDVNDCPPKFLENDYNATVLLPTYKNVAVIRVSAVDPDSSEGVPLRYDIIDGNKAHTFDIDSQTGVITVYNPERMKRSYLLRVRVSDGKYSNVCQVNVMVEKSENSGLMFQKDVYEGTIPENSTRITTVAVVNVLGSALNEHIVFSILNPTDMFVIGPTSGAIRTTGIRFDREVCEHYELIVEAKSHTPSREKPRVAHVIVNVTILDINDNCPMFVNLPYYAVVSVDAQKGDVITKASRLQLFSAVQSRTLDVAGSLRLALQVHAVDMDSGDNGEVRYELKKGHGELFKVCRKTGEISLKQNLEGHNREYQLTIAAYDGGITPCSIEVPVNVKVIDRSMPVFDKQFYTDSVLESIEIHSPLALSIQAESPLNRKLIYSITKGNDFEEFALDFNTGVIYVVDELDYEQKKQYELTVRATDSVSGVYAEVLVSILVLDVNDCPPEFTQDSYNISVSEAAPFGTSVLRVSSRDNDTDINQQVRYAIQNDTENSTDLFHIDPEEGVIFLKRSLDHEAHESHHFTVIAIDRGVPSLSSTAHVWVTVIDMNDNPPKFEQPSYTCSLSEHAERGQFVTVVSASDPDYVDDKLTYTIVGGNEQQTYNIDQSTGIISLINMQNFGEKKLSMLNVSVTDNVYTSFARVKIEILPANRHNPKFPNPVVEVTVFENQLPGRLVTSVIATDEDFGEYGAVIYAIASDLMKEIFDINRLTGEIVTRKKLNREEQKLYEIPVMATDGGGRSGFVIVRAVDADEDDAARIVYSIYELQTSEAKALFGINPDTGALFLQKSAIPWENQLFELFIRAEDKGGATTHHADVPLNVYIMGPQDVPPLFERKEDKFFISEASPIGTPITRLKTVTNTTVTYRIVSGDEDSPLFTIDAHGQITLVKPLDRELKDNHLIGVLAETDSSPPLTALAEISLQVLDENDHAPKFESNPYGISLAENIEEGTSILKIIAHDEDLGSNGEVRYSFGSDIGELANVFTVDTYTGWISTLVLLDKEKQPEYKFQVVATDNGNPKHFARTSVHVKLKDYNDNPPAFVDDRYEAAVNEDALPGTVVVKLITVDKDSDVNTPIEFYITSGDSRSQFQIRSTGEVYVAKALDRETIDRYELEIVGTDGKYVFKTRVTVQVLDVNDNPPYCLRYRYREILSEGSHPGTYVLTVLATDYDDEPNAKLRFYLTGDNNDKFSLDKETGVLKTIGQLDRETQAKETKAMYNVTIQAVDQGTPQLMSMTSLIVNVQDINDNPPEFASKVYFSKVPEIYAVGTEVARVLATSKDTGVNADVYYSIVGGNEHKKFQIDARTGVITIAEQLDFERARDYFLTIQAVDGGIPPLSNHATVNITVIDSNDNAPIFSEVSYRASIREDAKIGEKVTQVFANDLDSEENGNVSYYIERGDRQKQFSIDQKTGQITVAAPLDREEIGNYVLEVHARDNGIPILSSFVMVNIEVLDANDNPPLFSLSNYTAVVQEDKPLGHTVLQFLVTDADIEPNAAPYTFDFRSGNEGDAFRLEQDGTLRTATKFNNRVKDKYVLHIRVFDNGSPPLYSDAWVVIKVIEESQYPPQITPLKVVIISYMDEYPGGIIGKVHATDQDQYDTLLYGLVSSSPIPNDLFQIEKLDGTLVALPRLDVGEYRVNVSVTDGKFYSYSIVKVNVDLVTEKMLENSVIVRFREVSPEDFVLRHRERFIKTVFFDVVIISVQPSTDEVNLIKSRTIRQTVHNDLDLLFAVKKSSSPLGSFYTSESIREALNQRIEELEQSMKLVVEEIVRSKCNKEYCVYGDCQDRIILDVNHITPVATDVISFVSPRHKHKMECSCKEGYAGNHCEVVVNECARDPCPPFKICIPDSSVQGYSCQCPEGFAGQTCDIDISKYCNPNPCIHGGVCEEGNNGPICKCQGFMGERCETDVNECDVNPCTNGGTCVNEIGTYRCICPPNMTGLNCGNPAYSTPIISSHFRITWEHLMWIGVAVAVNVFLIVIYLAFRRIRMKRTRARANNINNETRKQIVLNSARPHEHEFKRSSKLSNLEVIQREPPQCPPRPASYTPSSNNEPAAYGNSAAVALNNLDTLRSYGSAGDELENFPPDYLRNLNRSTPVPPPSLTLANPVGGNAAGSDTDSLHKPTWQEQMQLASFITDTTKIKNDLKRASPVVPELTTGGLLLNSSSRRVPHGGGTSVASMTSIEDDPRIVGGYHWDCSDWVRPSQNPLPNITEVPGSEVPDSSSFHSNESNESNTHQLPSVHGSVDPARDIETLNEDQESEYVGDSECGTEFSEQYQCAETQRLNPLDSGGEGEYKYKGSESYLRHPNSYLPHYNIHTDTENETNPLNGRLSTLESDEEEDDVVPYGFPSTRRNRCHKGDEVDDIGSVITTLEERNSLLGGATSNSDLSTNLCEIDDSEYEIADQKSNGRLWLSGNGITQTSV</sequence>
<evidence type="ECO:0000256" key="10">
    <source>
        <dbReference type="ARBA" id="ARBA00023136"/>
    </source>
</evidence>
<evidence type="ECO:0000256" key="2">
    <source>
        <dbReference type="ARBA" id="ARBA00022475"/>
    </source>
</evidence>
<reference evidence="20 21" key="1">
    <citation type="submission" date="2015-07" db="EMBL/GenBank/DDBJ databases">
        <title>The genome of Melipona quadrifasciata.</title>
        <authorList>
            <person name="Pan H."/>
            <person name="Kapheim K."/>
        </authorList>
    </citation>
    <scope>NUCLEOTIDE SEQUENCE [LARGE SCALE GENOMIC DNA]</scope>
    <source>
        <strain evidence="20">0111107301</strain>
        <tissue evidence="20">Whole body</tissue>
    </source>
</reference>
<keyword evidence="7 13" id="KW-0106">Calcium</keyword>
<evidence type="ECO:0000256" key="13">
    <source>
        <dbReference type="PROSITE-ProRule" id="PRU00043"/>
    </source>
</evidence>
<evidence type="ECO:0000256" key="17">
    <source>
        <dbReference type="SAM" id="Phobius"/>
    </source>
</evidence>
<evidence type="ECO:0000259" key="18">
    <source>
        <dbReference type="PROSITE" id="PS50026"/>
    </source>
</evidence>
<dbReference type="PROSITE" id="PS50026">
    <property type="entry name" value="EGF_3"/>
    <property type="match status" value="3"/>
</dbReference>
<feature type="region of interest" description="Disordered" evidence="16">
    <location>
        <begin position="3235"/>
        <end position="3277"/>
    </location>
</feature>
<evidence type="ECO:0000256" key="3">
    <source>
        <dbReference type="ARBA" id="ARBA00022536"/>
    </source>
</evidence>
<dbReference type="GO" id="GO:0048565">
    <property type="term" value="P:digestive tract development"/>
    <property type="evidence" value="ECO:0007669"/>
    <property type="project" value="UniProtKB-ARBA"/>
</dbReference>
<dbReference type="GO" id="GO:0001736">
    <property type="term" value="P:establishment of planar polarity"/>
    <property type="evidence" value="ECO:0007669"/>
    <property type="project" value="UniProtKB-ARBA"/>
</dbReference>
<keyword evidence="2" id="KW-1003">Cell membrane</keyword>
<keyword evidence="3 14" id="KW-0245">EGF-like domain</keyword>
<keyword evidence="9 17" id="KW-1133">Transmembrane helix</keyword>
<feature type="domain" description="Cadherin" evidence="19">
    <location>
        <begin position="838"/>
        <end position="935"/>
    </location>
</feature>
<dbReference type="PROSITE" id="PS00010">
    <property type="entry name" value="ASX_HYDROXYL"/>
    <property type="match status" value="1"/>
</dbReference>
<dbReference type="FunFam" id="2.60.40.60:FF:000058">
    <property type="entry name" value="FAT atypical cadherin 3"/>
    <property type="match status" value="1"/>
</dbReference>
<keyword evidence="10 17" id="KW-0472">Membrane</keyword>
<feature type="domain" description="Cadherin" evidence="19">
    <location>
        <begin position="1868"/>
        <end position="1967"/>
    </location>
</feature>
<evidence type="ECO:0000256" key="12">
    <source>
        <dbReference type="ARBA" id="ARBA00023180"/>
    </source>
</evidence>
<dbReference type="Gene3D" id="2.10.25.10">
    <property type="entry name" value="Laminin"/>
    <property type="match status" value="3"/>
</dbReference>
<dbReference type="PROSITE" id="PS50268">
    <property type="entry name" value="CADHERIN_2"/>
    <property type="match status" value="24"/>
</dbReference>
<dbReference type="GO" id="GO:0007010">
    <property type="term" value="P:cytoskeleton organization"/>
    <property type="evidence" value="ECO:0007669"/>
    <property type="project" value="UniProtKB-ARBA"/>
</dbReference>
<keyword evidence="12" id="KW-0325">Glycoprotein</keyword>
<feature type="domain" description="Cadherin" evidence="19">
    <location>
        <begin position="2495"/>
        <end position="2599"/>
    </location>
</feature>
<dbReference type="CDD" id="cd11304">
    <property type="entry name" value="Cadherin_repeat"/>
    <property type="match status" value="23"/>
</dbReference>
<evidence type="ECO:0000259" key="19">
    <source>
        <dbReference type="PROSITE" id="PS50268"/>
    </source>
</evidence>
<evidence type="ECO:0000313" key="20">
    <source>
        <dbReference type="EMBL" id="KOX71249.1"/>
    </source>
</evidence>
<dbReference type="FunFam" id="2.60.40.60:FF:000037">
    <property type="entry name" value="FAT atypical cadherin 1"/>
    <property type="match status" value="1"/>
</dbReference>
<evidence type="ECO:0000256" key="7">
    <source>
        <dbReference type="ARBA" id="ARBA00022837"/>
    </source>
</evidence>
<evidence type="ECO:0000256" key="5">
    <source>
        <dbReference type="ARBA" id="ARBA00022729"/>
    </source>
</evidence>
<keyword evidence="5" id="KW-0732">Signal</keyword>
<feature type="domain" description="Cadherin" evidence="19">
    <location>
        <begin position="1382"/>
        <end position="1483"/>
    </location>
</feature>